<evidence type="ECO:0000256" key="1">
    <source>
        <dbReference type="ARBA" id="ARBA00023027"/>
    </source>
</evidence>
<name>V4TX75_CITCL</name>
<dbReference type="Gramene" id="ESR56340">
    <property type="protein sequence ID" value="ESR56340"/>
    <property type="gene ID" value="CICLE_v100238121mg"/>
</dbReference>
<dbReference type="AlphaFoldDB" id="V4TX75"/>
<dbReference type="InterPro" id="IPR035897">
    <property type="entry name" value="Toll_tir_struct_dom_sf"/>
</dbReference>
<dbReference type="PANTHER" id="PTHR32009">
    <property type="entry name" value="TMV RESISTANCE PROTEIN N-LIKE"/>
    <property type="match status" value="1"/>
</dbReference>
<protein>
    <recommendedName>
        <fullName evidence="2">TIR domain-containing protein</fullName>
    </recommendedName>
</protein>
<dbReference type="KEGG" id="cic:CICLE_v100238121m"/>
<dbReference type="SMART" id="SM00255">
    <property type="entry name" value="TIR"/>
    <property type="match status" value="1"/>
</dbReference>
<gene>
    <name evidence="3" type="ORF">CICLE_v100238121mg</name>
</gene>
<evidence type="ECO:0000259" key="2">
    <source>
        <dbReference type="PROSITE" id="PS50104"/>
    </source>
</evidence>
<organism evidence="3 4">
    <name type="scientific">Citrus clementina</name>
    <name type="common">Clementine</name>
    <name type="synonym">Citrus deliciosa x Citrus sinensis</name>
    <dbReference type="NCBI Taxonomy" id="85681"/>
    <lineage>
        <taxon>Eukaryota</taxon>
        <taxon>Viridiplantae</taxon>
        <taxon>Streptophyta</taxon>
        <taxon>Embryophyta</taxon>
        <taxon>Tracheophyta</taxon>
        <taxon>Spermatophyta</taxon>
        <taxon>Magnoliopsida</taxon>
        <taxon>eudicotyledons</taxon>
        <taxon>Gunneridae</taxon>
        <taxon>Pentapetalae</taxon>
        <taxon>rosids</taxon>
        <taxon>malvids</taxon>
        <taxon>Sapindales</taxon>
        <taxon>Rutaceae</taxon>
        <taxon>Aurantioideae</taxon>
        <taxon>Citrus</taxon>
    </lineage>
</organism>
<reference evidence="3 4" key="1">
    <citation type="submission" date="2013-10" db="EMBL/GenBank/DDBJ databases">
        <authorList>
            <consortium name="International Citrus Genome Consortium"/>
            <person name="Jenkins J."/>
            <person name="Schmutz J."/>
            <person name="Prochnik S."/>
            <person name="Rokhsar D."/>
            <person name="Gmitter F."/>
            <person name="Ollitrault P."/>
            <person name="Machado M."/>
            <person name="Talon M."/>
            <person name="Wincker P."/>
            <person name="Jaillon O."/>
            <person name="Morgante M."/>
        </authorList>
    </citation>
    <scope>NUCLEOTIDE SEQUENCE</scope>
    <source>
        <strain evidence="4">cv. Clemenules</strain>
    </source>
</reference>
<dbReference type="PROSITE" id="PS50104">
    <property type="entry name" value="TIR"/>
    <property type="match status" value="1"/>
</dbReference>
<dbReference type="STRING" id="85681.V4TX75"/>
<dbReference type="InParanoid" id="V4TX75"/>
<dbReference type="SUPFAM" id="SSF52200">
    <property type="entry name" value="Toll/Interleukin receptor TIR domain"/>
    <property type="match status" value="1"/>
</dbReference>
<dbReference type="PANTHER" id="PTHR32009:SF106">
    <property type="entry name" value="TIR DOMAIN-CONTAINING PROTEIN"/>
    <property type="match status" value="1"/>
</dbReference>
<dbReference type="EMBL" id="KI536661">
    <property type="protein sequence ID" value="ESR56340.1"/>
    <property type="molecule type" value="Genomic_DNA"/>
</dbReference>
<feature type="domain" description="TIR" evidence="2">
    <location>
        <begin position="25"/>
        <end position="151"/>
    </location>
</feature>
<dbReference type="Pfam" id="PF01582">
    <property type="entry name" value="TIR"/>
    <property type="match status" value="1"/>
</dbReference>
<feature type="non-terminal residue" evidence="3">
    <location>
        <position position="151"/>
    </location>
</feature>
<dbReference type="GO" id="GO:0007165">
    <property type="term" value="P:signal transduction"/>
    <property type="evidence" value="ECO:0007669"/>
    <property type="project" value="InterPro"/>
</dbReference>
<proteinExistence type="predicted"/>
<keyword evidence="1" id="KW-0520">NAD</keyword>
<dbReference type="Gene3D" id="3.40.50.10140">
    <property type="entry name" value="Toll/interleukin-1 receptor homology (TIR) domain"/>
    <property type="match status" value="1"/>
</dbReference>
<sequence>MADPPNFPSSMASTSCLSSSFTAKCKYDVFLSSGGEDTRTGIRSHLAAALRRKQIELFIDDEKEVEKGNEISPAVSDAIETSLILIIIFSEDYASSKWCLDELVKILDCLEKNNGQIVVPVFYRVDPFDVLEQKGSFAEAFVRHERNFPDK</sequence>
<evidence type="ECO:0000313" key="3">
    <source>
        <dbReference type="EMBL" id="ESR56340.1"/>
    </source>
</evidence>
<evidence type="ECO:0000313" key="4">
    <source>
        <dbReference type="Proteomes" id="UP000030687"/>
    </source>
</evidence>
<dbReference type="Proteomes" id="UP000030687">
    <property type="component" value="Unassembled WGS sequence"/>
</dbReference>
<accession>V4TX75</accession>
<keyword evidence="4" id="KW-1185">Reference proteome</keyword>
<dbReference type="OMA" id="NEEQHME"/>
<dbReference type="InterPro" id="IPR000157">
    <property type="entry name" value="TIR_dom"/>
</dbReference>